<keyword evidence="1" id="KW-0812">Transmembrane</keyword>
<evidence type="ECO:0000313" key="2">
    <source>
        <dbReference type="EMBL" id="SVE08809.1"/>
    </source>
</evidence>
<organism evidence="2">
    <name type="scientific">marine metagenome</name>
    <dbReference type="NCBI Taxonomy" id="408172"/>
    <lineage>
        <taxon>unclassified sequences</taxon>
        <taxon>metagenomes</taxon>
        <taxon>ecological metagenomes</taxon>
    </lineage>
</organism>
<keyword evidence="1" id="KW-1133">Transmembrane helix</keyword>
<keyword evidence="1" id="KW-0472">Membrane</keyword>
<gene>
    <name evidence="2" type="ORF">METZ01_LOCUS461663</name>
</gene>
<sequence length="40" mass="4254">VALIGVLVLLAGLWTPPNRRHLLGFCTALGLTVMLALLVK</sequence>
<evidence type="ECO:0000256" key="1">
    <source>
        <dbReference type="SAM" id="Phobius"/>
    </source>
</evidence>
<feature type="transmembrane region" description="Helical" evidence="1">
    <location>
        <begin position="20"/>
        <end position="39"/>
    </location>
</feature>
<feature type="non-terminal residue" evidence="2">
    <location>
        <position position="1"/>
    </location>
</feature>
<reference evidence="2" key="1">
    <citation type="submission" date="2018-05" db="EMBL/GenBank/DDBJ databases">
        <authorList>
            <person name="Lanie J.A."/>
            <person name="Ng W.-L."/>
            <person name="Kazmierczak K.M."/>
            <person name="Andrzejewski T.M."/>
            <person name="Davidsen T.M."/>
            <person name="Wayne K.J."/>
            <person name="Tettelin H."/>
            <person name="Glass J.I."/>
            <person name="Rusch D."/>
            <person name="Podicherti R."/>
            <person name="Tsui H.-C.T."/>
            <person name="Winkler M.E."/>
        </authorList>
    </citation>
    <scope>NUCLEOTIDE SEQUENCE</scope>
</reference>
<dbReference type="EMBL" id="UINC01193272">
    <property type="protein sequence ID" value="SVE08809.1"/>
    <property type="molecule type" value="Genomic_DNA"/>
</dbReference>
<dbReference type="AlphaFoldDB" id="A0A383AML9"/>
<protein>
    <submittedName>
        <fullName evidence="2">Uncharacterized protein</fullName>
    </submittedName>
</protein>
<accession>A0A383AML9</accession>
<feature type="non-terminal residue" evidence="2">
    <location>
        <position position="40"/>
    </location>
</feature>
<proteinExistence type="predicted"/>
<name>A0A383AML9_9ZZZZ</name>